<keyword evidence="5" id="KW-1185">Reference proteome</keyword>
<dbReference type="InterPro" id="IPR017439">
    <property type="entry name" value="Amidohydrolase"/>
</dbReference>
<dbReference type="SUPFAM" id="SSF53187">
    <property type="entry name" value="Zn-dependent exopeptidases"/>
    <property type="match status" value="1"/>
</dbReference>
<dbReference type="Proteomes" id="UP000738431">
    <property type="component" value="Chromosome"/>
</dbReference>
<dbReference type="Pfam" id="PF07687">
    <property type="entry name" value="M20_dimer"/>
    <property type="match status" value="1"/>
</dbReference>
<dbReference type="PANTHER" id="PTHR30575">
    <property type="entry name" value="PEPTIDASE M20"/>
    <property type="match status" value="1"/>
</dbReference>
<protein>
    <submittedName>
        <fullName evidence="4">Amidohydrolase</fullName>
    </submittedName>
</protein>
<accession>A0ABZ1CAG1</accession>
<proteinExistence type="predicted"/>
<dbReference type="PANTHER" id="PTHR30575:SF0">
    <property type="entry name" value="XAA-ARG DIPEPTIDASE"/>
    <property type="match status" value="1"/>
</dbReference>
<dbReference type="Gene3D" id="3.40.630.10">
    <property type="entry name" value="Zn peptidases"/>
    <property type="match status" value="1"/>
</dbReference>
<evidence type="ECO:0000313" key="5">
    <source>
        <dbReference type="Proteomes" id="UP000738431"/>
    </source>
</evidence>
<sequence>MMKNTSKLSALLGATLLAGAPVHAAKSDVIAEMDAGRAPYEELALQIWDYAELGYLETKSSGALQDTLAAAGFSVEAGVAGMPTGFVASYGSGSPVIGILAEFDALPGVSQTATPEREVREDSTAGHACGHHLFGAGSVEAAIAVKDWLASNGRSGTIRLYGTPAEEGGSGKVYMVREGLFDDVDVALHWHAGDRNLVTNTPSLANKSGKIRFHGIASHAAGAPERGRSALDAVEALNYMMNMMREHVPDSTRIHYVITRGGEAPNVVPAFAEVYYYVRSPDRNVVMDVWSRLEKAAEGAALGTGTTWDFELTGGVYDLLPNDTLAKVAHENMVLVGGVDYDETEQAFAAKLGRSLPGGRHAALELATDILPFDYVRTGGGSTDVGDVSWTVPTIGVRTATWVPGTAAHSWQAVAAGGTTIGLKGMQVAAKTLALTAMDLFEDPALIAAAKAEFEERRGASFDYQSMLGDRPPALDYRK</sequence>
<gene>
    <name evidence="4" type="ORF">K1X11_003075</name>
</gene>
<organism evidence="4 5">
    <name type="scientific">Actomonas aquatica</name>
    <dbReference type="NCBI Taxonomy" id="2866162"/>
    <lineage>
        <taxon>Bacteria</taxon>
        <taxon>Pseudomonadati</taxon>
        <taxon>Verrucomicrobiota</taxon>
        <taxon>Opitutia</taxon>
        <taxon>Opitutales</taxon>
        <taxon>Opitutaceae</taxon>
        <taxon>Actomonas</taxon>
    </lineage>
</organism>
<dbReference type="InterPro" id="IPR017145">
    <property type="entry name" value="Aminobenzoyl-glu_utiliz_pB"/>
</dbReference>
<dbReference type="PIRSF" id="PIRSF037227">
    <property type="entry name" value="Aminobenzoyl-glu_utiliz_pB"/>
    <property type="match status" value="1"/>
</dbReference>
<evidence type="ECO:0000259" key="3">
    <source>
        <dbReference type="Pfam" id="PF07687"/>
    </source>
</evidence>
<feature type="signal peptide" evidence="2">
    <location>
        <begin position="1"/>
        <end position="24"/>
    </location>
</feature>
<dbReference type="Pfam" id="PF01546">
    <property type="entry name" value="Peptidase_M20"/>
    <property type="match status" value="1"/>
</dbReference>
<dbReference type="InterPro" id="IPR002933">
    <property type="entry name" value="Peptidase_M20"/>
</dbReference>
<evidence type="ECO:0000256" key="2">
    <source>
        <dbReference type="SAM" id="SignalP"/>
    </source>
</evidence>
<keyword evidence="1" id="KW-0378">Hydrolase</keyword>
<feature type="domain" description="Peptidase M20 dimerisation" evidence="3">
    <location>
        <begin position="207"/>
        <end position="299"/>
    </location>
</feature>
<dbReference type="NCBIfam" id="TIGR01891">
    <property type="entry name" value="amidohydrolases"/>
    <property type="match status" value="1"/>
</dbReference>
<dbReference type="InterPro" id="IPR036264">
    <property type="entry name" value="Bact_exopeptidase_dim_dom"/>
</dbReference>
<dbReference type="EMBL" id="CP139781">
    <property type="protein sequence ID" value="WRQ88370.1"/>
    <property type="molecule type" value="Genomic_DNA"/>
</dbReference>
<dbReference type="Gene3D" id="3.30.70.360">
    <property type="match status" value="1"/>
</dbReference>
<evidence type="ECO:0000256" key="1">
    <source>
        <dbReference type="ARBA" id="ARBA00022801"/>
    </source>
</evidence>
<dbReference type="SUPFAM" id="SSF55031">
    <property type="entry name" value="Bacterial exopeptidase dimerisation domain"/>
    <property type="match status" value="1"/>
</dbReference>
<name>A0ABZ1CAG1_9BACT</name>
<reference evidence="4 5" key="1">
    <citation type="submission" date="2021-08" db="EMBL/GenBank/DDBJ databases">
        <authorList>
            <person name="Zhang D."/>
            <person name="Zhang A."/>
            <person name="Wang L."/>
        </authorList>
    </citation>
    <scope>NUCLEOTIDE SEQUENCE [LARGE SCALE GENOMIC DNA]</scope>
    <source>
        <strain evidence="4 5">WL0086</strain>
    </source>
</reference>
<dbReference type="InterPro" id="IPR011650">
    <property type="entry name" value="Peptidase_M20_dimer"/>
</dbReference>
<feature type="chain" id="PRO_5047038883" evidence="2">
    <location>
        <begin position="25"/>
        <end position="479"/>
    </location>
</feature>
<dbReference type="InterPro" id="IPR052030">
    <property type="entry name" value="Peptidase_M20/M20A_hydrolases"/>
</dbReference>
<evidence type="ECO:0000313" key="4">
    <source>
        <dbReference type="EMBL" id="WRQ88370.1"/>
    </source>
</evidence>
<keyword evidence="2" id="KW-0732">Signal</keyword>
<reference evidence="4 5" key="2">
    <citation type="submission" date="2023-12" db="EMBL/GenBank/DDBJ databases">
        <title>Description of an unclassified Opitutus bacterium of Verrucomicrobiota.</title>
        <authorList>
            <person name="Zhang D.-F."/>
        </authorList>
    </citation>
    <scope>NUCLEOTIDE SEQUENCE [LARGE SCALE GENOMIC DNA]</scope>
    <source>
        <strain evidence="4 5">WL0086</strain>
    </source>
</reference>